<accession>A0AC61R4U8</accession>
<proteinExistence type="predicted"/>
<comment type="caution">
    <text evidence="1">The sequence shown here is derived from an EMBL/GenBank/DDBJ whole genome shotgun (WGS) entry which is preliminary data.</text>
</comment>
<gene>
    <name evidence="1" type="ORF">E5336_10705</name>
</gene>
<name>A0AC61R4U8_9FIRM</name>
<keyword evidence="1" id="KW-0808">Transferase</keyword>
<sequence>MILGNDRPAVVEHIRQLVSDNELNAKAELDDPVLTPEQKDALVQGFLARQGTRAQELDARLARYIIKYYTKLVNHRTQIVGLDKIEAIEGGAIITSNHFNQLDNTVVKKMIAEKDGRDVYTVIQEANLAMDGFFGFLMNNGDNIPISDNYDYMRHDFVDLLRQVVEQKDYILIYPEQEMWFNYRKPRPCKRGAYYYASKLGVPVISCFTEVQDLDTMDDDHFKNVQYTLHILDPIFPDPALSDRANSIAMAKKDYEQRCAAYEKIYNRPMTAAFSYRDIAGYVKED</sequence>
<keyword evidence="2" id="KW-1185">Reference proteome</keyword>
<reference evidence="1" key="1">
    <citation type="submission" date="2019-04" db="EMBL/GenBank/DDBJ databases">
        <title>Microbes associate with the intestines of laboratory mice.</title>
        <authorList>
            <person name="Navarre W."/>
            <person name="Wong E."/>
            <person name="Huang K."/>
            <person name="Tropini C."/>
            <person name="Ng K."/>
            <person name="Yu B."/>
        </authorList>
    </citation>
    <scope>NUCLEOTIDE SEQUENCE</scope>
    <source>
        <strain evidence="1">NM09_H32</strain>
    </source>
</reference>
<dbReference type="Proteomes" id="UP000308836">
    <property type="component" value="Unassembled WGS sequence"/>
</dbReference>
<organism evidence="1 2">
    <name type="scientific">Dubosiella muris</name>
    <dbReference type="NCBI Taxonomy" id="3038133"/>
    <lineage>
        <taxon>Bacteria</taxon>
        <taxon>Bacillati</taxon>
        <taxon>Bacillota</taxon>
        <taxon>Erysipelotrichia</taxon>
        <taxon>Erysipelotrichales</taxon>
        <taxon>Erysipelotrichaceae</taxon>
        <taxon>Dubosiella</taxon>
    </lineage>
</organism>
<evidence type="ECO:0000313" key="1">
    <source>
        <dbReference type="EMBL" id="TGY65017.1"/>
    </source>
</evidence>
<keyword evidence="1" id="KW-0012">Acyltransferase</keyword>
<evidence type="ECO:0000313" key="2">
    <source>
        <dbReference type="Proteomes" id="UP000308836"/>
    </source>
</evidence>
<dbReference type="EMBL" id="SRYG01000025">
    <property type="protein sequence ID" value="TGY65017.1"/>
    <property type="molecule type" value="Genomic_DNA"/>
</dbReference>
<protein>
    <submittedName>
        <fullName evidence="1">1-acyl-sn-glycerol-3-phosphate acyltransferase</fullName>
    </submittedName>
</protein>